<gene>
    <name evidence="2" type="ORF">ERS007661_02259</name>
    <name evidence="1" type="ORF">ERS027646_00705</name>
</gene>
<proteinExistence type="predicted"/>
<dbReference type="EMBL" id="CNGE01000079">
    <property type="protein sequence ID" value="CKR80374.1"/>
    <property type="molecule type" value="Genomic_DNA"/>
</dbReference>
<evidence type="ECO:0000313" key="3">
    <source>
        <dbReference type="Proteomes" id="UP000039217"/>
    </source>
</evidence>
<evidence type="ECO:0000313" key="1">
    <source>
        <dbReference type="EMBL" id="CKR80374.1"/>
    </source>
</evidence>
<evidence type="ECO:0000313" key="2">
    <source>
        <dbReference type="EMBL" id="CNV39529.1"/>
    </source>
</evidence>
<organism evidence="1 4">
    <name type="scientific">Mycobacterium tuberculosis</name>
    <dbReference type="NCBI Taxonomy" id="1773"/>
    <lineage>
        <taxon>Bacteria</taxon>
        <taxon>Bacillati</taxon>
        <taxon>Actinomycetota</taxon>
        <taxon>Actinomycetes</taxon>
        <taxon>Mycobacteriales</taxon>
        <taxon>Mycobacteriaceae</taxon>
        <taxon>Mycobacterium</taxon>
        <taxon>Mycobacterium tuberculosis complex</taxon>
    </lineage>
</organism>
<protein>
    <submittedName>
        <fullName evidence="1">Uncharacterized protein</fullName>
    </submittedName>
</protein>
<dbReference type="Proteomes" id="UP000039217">
    <property type="component" value="Unassembled WGS sequence"/>
</dbReference>
<sequence length="63" mass="6674">MKWLPANPSNREKSIGLPNRTVTLPNLSIFLPGGLTTLVPIIATGITGTPVCNANRARPVLPL</sequence>
<accession>A0A654ZZ45</accession>
<dbReference type="AlphaFoldDB" id="A0A654ZZ45"/>
<name>A0A654ZZ45_MYCTX</name>
<dbReference type="Proteomes" id="UP000048948">
    <property type="component" value="Unassembled WGS sequence"/>
</dbReference>
<reference evidence="3 4" key="1">
    <citation type="submission" date="2015-03" db="EMBL/GenBank/DDBJ databases">
        <authorList>
            <consortium name="Pathogen Informatics"/>
        </authorList>
    </citation>
    <scope>NUCLEOTIDE SEQUENCE [LARGE SCALE GENOMIC DNA]</scope>
    <source>
        <strain evidence="1 4">Bir 172</strain>
        <strain evidence="2 3">D00501624</strain>
    </source>
</reference>
<evidence type="ECO:0000313" key="4">
    <source>
        <dbReference type="Proteomes" id="UP000048948"/>
    </source>
</evidence>
<dbReference type="EMBL" id="CQQC01000763">
    <property type="protein sequence ID" value="CNV39529.1"/>
    <property type="molecule type" value="Genomic_DNA"/>
</dbReference>